<dbReference type="SUPFAM" id="SSF102645">
    <property type="entry name" value="CoaB-like"/>
    <property type="match status" value="1"/>
</dbReference>
<evidence type="ECO:0000313" key="2">
    <source>
        <dbReference type="EMBL" id="WOC51718.1"/>
    </source>
</evidence>
<dbReference type="AlphaFoldDB" id="A0AAU0F1R0"/>
<evidence type="ECO:0000313" key="3">
    <source>
        <dbReference type="Proteomes" id="UP001432059"/>
    </source>
</evidence>
<dbReference type="Pfam" id="PF04127">
    <property type="entry name" value="DFP"/>
    <property type="match status" value="1"/>
</dbReference>
<organism evidence="2 3">
    <name type="scientific">Bergeyella porcorum</name>
    <dbReference type="NCBI Taxonomy" id="1735111"/>
    <lineage>
        <taxon>Bacteria</taxon>
        <taxon>Pseudomonadati</taxon>
        <taxon>Bacteroidota</taxon>
        <taxon>Flavobacteriia</taxon>
        <taxon>Flavobacteriales</taxon>
        <taxon>Weeksellaceae</taxon>
        <taxon>Bergeyella</taxon>
    </lineage>
</organism>
<gene>
    <name evidence="2" type="ORF">BPO_1071</name>
</gene>
<dbReference type="EMBL" id="CP136426">
    <property type="protein sequence ID" value="WOC51718.1"/>
    <property type="molecule type" value="Genomic_DNA"/>
</dbReference>
<dbReference type="InterPro" id="IPR007085">
    <property type="entry name" value="DNA/pantothenate-metab_flavo_C"/>
</dbReference>
<name>A0AAU0F1R0_9FLAO</name>
<dbReference type="Proteomes" id="UP001432059">
    <property type="component" value="Chromosome"/>
</dbReference>
<dbReference type="GO" id="GO:0003824">
    <property type="term" value="F:catalytic activity"/>
    <property type="evidence" value="ECO:0007669"/>
    <property type="project" value="UniProtKB-ARBA"/>
</dbReference>
<protein>
    <recommendedName>
        <fullName evidence="1">DNA/pantothenate metabolism flavoprotein C-terminal domain-containing protein</fullName>
    </recommendedName>
</protein>
<dbReference type="KEGG" id="bpor:BPO_1071"/>
<proteinExistence type="predicted"/>
<keyword evidence="3" id="KW-1185">Reference proteome</keyword>
<dbReference type="InterPro" id="IPR035929">
    <property type="entry name" value="CoaB-like_sf"/>
</dbReference>
<accession>A0AAU0F1R0</accession>
<feature type="domain" description="DNA/pantothenate metabolism flavoprotein C-terminal" evidence="1">
    <location>
        <begin position="43"/>
        <end position="151"/>
    </location>
</feature>
<evidence type="ECO:0000259" key="1">
    <source>
        <dbReference type="Pfam" id="PF04127"/>
    </source>
</evidence>
<dbReference type="Gene3D" id="3.40.50.10300">
    <property type="entry name" value="CoaB-like"/>
    <property type="match status" value="1"/>
</dbReference>
<sequence length="156" mass="17144">MGISSFPQIWRIGKWLGRAGEIGRARTIYTTIEKHFSNAHQSLKGKTILITAGPTYEAIDPVRFIGNHSSGKMGYALAEEAARRGAQVILISGPSGLKPHHQNIQLHRVVSAKEMFNAVFQYYDGVDIAIASAAVADYTPKVVADEKIKKMRILLP</sequence>
<reference evidence="2" key="1">
    <citation type="submission" date="2023-10" db="EMBL/GenBank/DDBJ databases">
        <title>Characterization and whole genome sequencing of a novel strain of Bergeyella porcorum QD2021 isolated from pig.</title>
        <authorList>
            <person name="Liu G."/>
            <person name="Chen C."/>
            <person name="Han X."/>
        </authorList>
    </citation>
    <scope>NUCLEOTIDE SEQUENCE</scope>
    <source>
        <strain evidence="2">QD2021</strain>
    </source>
</reference>
<dbReference type="GO" id="GO:0015937">
    <property type="term" value="P:coenzyme A biosynthetic process"/>
    <property type="evidence" value="ECO:0007669"/>
    <property type="project" value="UniProtKB-ARBA"/>
</dbReference>